<accession>A0ABR2C5V9</accession>
<keyword evidence="1" id="KW-0472">Membrane</keyword>
<dbReference type="EMBL" id="JBBPBM010000066">
    <property type="protein sequence ID" value="KAK8514790.1"/>
    <property type="molecule type" value="Genomic_DNA"/>
</dbReference>
<evidence type="ECO:0000313" key="3">
    <source>
        <dbReference type="Proteomes" id="UP001472677"/>
    </source>
</evidence>
<evidence type="ECO:0000313" key="2">
    <source>
        <dbReference type="EMBL" id="KAK8514790.1"/>
    </source>
</evidence>
<keyword evidence="3" id="KW-1185">Reference proteome</keyword>
<name>A0ABR2C5V9_9ROSI</name>
<sequence>MCNNPQGTPVRLLTTLGAPKRSLLTGLQTVRPQPFTLLRTRIRRVKGWGRTVCRSVKRLRLGAPQGKTFSFGHPSIESMANRFLNNNIFPPNGNPHPLGELEVQMKNQLATDSTEGWPNENGFPAGEKQIKRTSVPQSVVISLFFLYISDLRFENLSSSFSIAFISIFCQPPVFFPGLSIVIKDMRTKETIKRIKKE</sequence>
<keyword evidence="1" id="KW-1133">Transmembrane helix</keyword>
<evidence type="ECO:0000256" key="1">
    <source>
        <dbReference type="SAM" id="Phobius"/>
    </source>
</evidence>
<protein>
    <submittedName>
        <fullName evidence="2">Uncharacterized protein</fullName>
    </submittedName>
</protein>
<dbReference type="Proteomes" id="UP001472677">
    <property type="component" value="Unassembled WGS sequence"/>
</dbReference>
<feature type="transmembrane region" description="Helical" evidence="1">
    <location>
        <begin position="159"/>
        <end position="182"/>
    </location>
</feature>
<reference evidence="2 3" key="1">
    <citation type="journal article" date="2024" name="G3 (Bethesda)">
        <title>Genome assembly of Hibiscus sabdariffa L. provides insights into metabolisms of medicinal natural products.</title>
        <authorList>
            <person name="Kim T."/>
        </authorList>
    </citation>
    <scope>NUCLEOTIDE SEQUENCE [LARGE SCALE GENOMIC DNA]</scope>
    <source>
        <strain evidence="2">TK-2024</strain>
        <tissue evidence="2">Old leaves</tissue>
    </source>
</reference>
<gene>
    <name evidence="2" type="ORF">V6N12_057686</name>
</gene>
<keyword evidence="1" id="KW-0812">Transmembrane</keyword>
<proteinExistence type="predicted"/>
<organism evidence="2 3">
    <name type="scientific">Hibiscus sabdariffa</name>
    <name type="common">roselle</name>
    <dbReference type="NCBI Taxonomy" id="183260"/>
    <lineage>
        <taxon>Eukaryota</taxon>
        <taxon>Viridiplantae</taxon>
        <taxon>Streptophyta</taxon>
        <taxon>Embryophyta</taxon>
        <taxon>Tracheophyta</taxon>
        <taxon>Spermatophyta</taxon>
        <taxon>Magnoliopsida</taxon>
        <taxon>eudicotyledons</taxon>
        <taxon>Gunneridae</taxon>
        <taxon>Pentapetalae</taxon>
        <taxon>rosids</taxon>
        <taxon>malvids</taxon>
        <taxon>Malvales</taxon>
        <taxon>Malvaceae</taxon>
        <taxon>Malvoideae</taxon>
        <taxon>Hibiscus</taxon>
    </lineage>
</organism>
<comment type="caution">
    <text evidence="2">The sequence shown here is derived from an EMBL/GenBank/DDBJ whole genome shotgun (WGS) entry which is preliminary data.</text>
</comment>